<proteinExistence type="predicted"/>
<evidence type="ECO:0000313" key="1">
    <source>
        <dbReference type="EMBL" id="BAC48700.1"/>
    </source>
</evidence>
<evidence type="ECO:0000313" key="2">
    <source>
        <dbReference type="Proteomes" id="UP000002526"/>
    </source>
</evidence>
<dbReference type="AlphaFoldDB" id="Q89PP5"/>
<dbReference type="OrthoDB" id="9941633at2"/>
<accession>Q89PP5</accession>
<name>Q89PP5_BRADU</name>
<organism evidence="1 2">
    <name type="scientific">Bradyrhizobium diazoefficiens (strain JCM 10833 / BCRC 13528 / IAM 13628 / NBRC 14792 / USDA 110)</name>
    <dbReference type="NCBI Taxonomy" id="224911"/>
    <lineage>
        <taxon>Bacteria</taxon>
        <taxon>Pseudomonadati</taxon>
        <taxon>Pseudomonadota</taxon>
        <taxon>Alphaproteobacteria</taxon>
        <taxon>Hyphomicrobiales</taxon>
        <taxon>Nitrobacteraceae</taxon>
        <taxon>Bradyrhizobium</taxon>
    </lineage>
</organism>
<sequence>MPKVNSRLSLGASDSALPCVHLALYLKIGAVAPGASPRLLAEPTLTRPMPTKYFMLKIIRARAQAHGAARESEGSCA</sequence>
<dbReference type="EMBL" id="BA000040">
    <property type="protein sequence ID" value="BAC48700.1"/>
    <property type="molecule type" value="Genomic_DNA"/>
</dbReference>
<reference evidence="2" key="1">
    <citation type="journal article" date="2002" name="DNA Res.">
        <title>Complete genomic sequence of nitrogen-fixing symbiotic bacterium Bradyrhizobium japonicum USDA110.</title>
        <authorList>
            <person name="Kaneko T."/>
            <person name="Nakamura Y."/>
            <person name="Sato S."/>
            <person name="Minamisawa K."/>
            <person name="Uchiumi T."/>
            <person name="Sasamoto S."/>
            <person name="Watanabe A."/>
            <person name="Idesawa K."/>
            <person name="Iriguchi M."/>
            <person name="Kawashima K."/>
            <person name="Kohara M."/>
            <person name="Matsumoto M."/>
            <person name="Shimpo S."/>
            <person name="Tsuruoka H."/>
            <person name="Wada T."/>
            <person name="Yamada M."/>
            <person name="Tabata S."/>
        </authorList>
    </citation>
    <scope>NUCLEOTIDE SEQUENCE [LARGE SCALE GENOMIC DNA]</scope>
    <source>
        <strain evidence="2">JCM 10833 / BCRC 13528 / IAM 13628 / NBRC 14792 / USDA 110</strain>
    </source>
</reference>
<dbReference type="Proteomes" id="UP000002526">
    <property type="component" value="Chromosome"/>
</dbReference>
<dbReference type="HOGENOM" id="CLU_2631144_0_0_5"/>
<gene>
    <name evidence="1" type="ordered locus">bsr3435</name>
</gene>
<keyword evidence="2" id="KW-1185">Reference proteome</keyword>
<protein>
    <submittedName>
        <fullName evidence="1">Bsr3435 protein</fullName>
    </submittedName>
</protein>
<dbReference type="EnsemblBacteria" id="BAC48700">
    <property type="protein sequence ID" value="BAC48700"/>
    <property type="gene ID" value="BAC48700"/>
</dbReference>
<dbReference type="InParanoid" id="Q89PP5"/>
<dbReference type="KEGG" id="bja:bsr3435"/>